<dbReference type="GO" id="GO:0009103">
    <property type="term" value="P:lipopolysaccharide biosynthetic process"/>
    <property type="evidence" value="ECO:0007669"/>
    <property type="project" value="TreeGrafter"/>
</dbReference>
<accession>A0A1I5IBF3</accession>
<dbReference type="GO" id="GO:0016787">
    <property type="term" value="F:hydrolase activity"/>
    <property type="evidence" value="ECO:0007669"/>
    <property type="project" value="UniProtKB-KW"/>
</dbReference>
<dbReference type="PANTHER" id="PTHR23028">
    <property type="entry name" value="ACETYLTRANSFERASE"/>
    <property type="match status" value="1"/>
</dbReference>
<feature type="domain" description="SGNH" evidence="3">
    <location>
        <begin position="422"/>
        <end position="658"/>
    </location>
</feature>
<feature type="transmembrane region" description="Helical" evidence="1">
    <location>
        <begin position="296"/>
        <end position="314"/>
    </location>
</feature>
<evidence type="ECO:0000259" key="3">
    <source>
        <dbReference type="Pfam" id="PF19040"/>
    </source>
</evidence>
<keyword evidence="1" id="KW-1133">Transmembrane helix</keyword>
<evidence type="ECO:0000259" key="2">
    <source>
        <dbReference type="Pfam" id="PF01757"/>
    </source>
</evidence>
<dbReference type="GO" id="GO:0016020">
    <property type="term" value="C:membrane"/>
    <property type="evidence" value="ECO:0007669"/>
    <property type="project" value="TreeGrafter"/>
</dbReference>
<gene>
    <name evidence="4" type="ORF">SAMN04488056_108157</name>
</gene>
<feature type="transmembrane region" description="Helical" evidence="1">
    <location>
        <begin position="201"/>
        <end position="220"/>
    </location>
</feature>
<dbReference type="InterPro" id="IPR050879">
    <property type="entry name" value="Acyltransferase_3"/>
</dbReference>
<dbReference type="GO" id="GO:0016747">
    <property type="term" value="F:acyltransferase activity, transferring groups other than amino-acyl groups"/>
    <property type="evidence" value="ECO:0007669"/>
    <property type="project" value="InterPro"/>
</dbReference>
<dbReference type="RefSeq" id="WP_090073744.1">
    <property type="nucleotide sequence ID" value="NZ_FOVR01000008.1"/>
</dbReference>
<dbReference type="Pfam" id="PF19040">
    <property type="entry name" value="SGNH"/>
    <property type="match status" value="1"/>
</dbReference>
<keyword evidence="5" id="KW-1185">Reference proteome</keyword>
<evidence type="ECO:0000256" key="1">
    <source>
        <dbReference type="SAM" id="Phobius"/>
    </source>
</evidence>
<dbReference type="InterPro" id="IPR043968">
    <property type="entry name" value="SGNH"/>
</dbReference>
<dbReference type="STRING" id="655353.SAMN04488056_108157"/>
<dbReference type="Pfam" id="PF01757">
    <property type="entry name" value="Acyl_transf_3"/>
    <property type="match status" value="1"/>
</dbReference>
<evidence type="ECO:0000313" key="5">
    <source>
        <dbReference type="Proteomes" id="UP000199236"/>
    </source>
</evidence>
<feature type="transmembrane region" description="Helical" evidence="1">
    <location>
        <begin position="172"/>
        <end position="195"/>
    </location>
</feature>
<feature type="transmembrane region" description="Helical" evidence="1">
    <location>
        <begin position="79"/>
        <end position="97"/>
    </location>
</feature>
<feature type="transmembrane region" description="Helical" evidence="1">
    <location>
        <begin position="255"/>
        <end position="275"/>
    </location>
</feature>
<protein>
    <submittedName>
        <fullName evidence="4">Peptidoglycan/LPS O-acetylase OafA/YrhL, contains acyltransferase and SGNH-hydrolase domains</fullName>
    </submittedName>
</protein>
<feature type="transmembrane region" description="Helical" evidence="1">
    <location>
        <begin position="320"/>
        <end position="337"/>
    </location>
</feature>
<reference evidence="4 5" key="1">
    <citation type="submission" date="2016-10" db="EMBL/GenBank/DDBJ databases">
        <authorList>
            <person name="de Groot N.N."/>
        </authorList>
    </citation>
    <scope>NUCLEOTIDE SEQUENCE [LARGE SCALE GENOMIC DNA]</scope>
    <source>
        <strain evidence="4 5">CGMCC 1.9157</strain>
    </source>
</reference>
<sequence>MKDPVKSASYRTEIDGLRAFAVLSVFLFHLNFAFIPGGFVGVDVFYVISGYVILRSMLPDIIDGKFSLAGFYDRRIRRIYPALILVVALALAVGFIINTPKEFVSLAESSVAALFSGSNIYFNDRLDYFAAAARTIPLLHTWSLGVEFQFYLLIPLLLLLSARFATNRSKAILMVLLALLAISFISNVLTVYLLFDSNFAFYMPITRFWEIGVGGLIAYWDGRFKPGKALSAVLTYSAIIGLVASVTLIDENTTFPGLVALLPVSATAVLVQIVPRNGSFYKRVVTSPPALFFGQISYSLYLFHWPIIVFPALYLGRDLVFAEKCVLFLLATGLSFLSWKFIETPLRRAREGRRHSLALGGMGAILAALCLIAGIVINLKGIPQRLNPPAQEIYYQVENKGSPVPSCTPIEGLHSMRKAAISSCQTEGASNNELFIMWGDSHAGMLWHELKPDLNKLGMSGILAVMPACPALLDVHISKLKNREECAQLGHYLQEVVKAKKVPLVVLSTRWGNYASDMVSPGDGGLPTPLFDDKNNGQKINFNDALARTVANFTDLGAHVVIVGPVPEIDYNVPEMLIRSTNLDFLLPISKREAFDKRQAKTLQALERLAKRPDVTVVYPHERFCSQGACAVVEGKRPLYIDDDHLSNLGVDLILPDIIAAMRSSHRALN</sequence>
<proteinExistence type="predicted"/>
<dbReference type="OrthoDB" id="9796461at2"/>
<keyword evidence="4" id="KW-0012">Acyltransferase</keyword>
<dbReference type="EMBL" id="FOVR01000008">
    <property type="protein sequence ID" value="SFO57639.1"/>
    <property type="molecule type" value="Genomic_DNA"/>
</dbReference>
<dbReference type="PANTHER" id="PTHR23028:SF53">
    <property type="entry name" value="ACYL_TRANSF_3 DOMAIN-CONTAINING PROTEIN"/>
    <property type="match status" value="1"/>
</dbReference>
<feature type="domain" description="Acyltransferase 3" evidence="2">
    <location>
        <begin position="13"/>
        <end position="338"/>
    </location>
</feature>
<feature type="transmembrane region" description="Helical" evidence="1">
    <location>
        <begin position="357"/>
        <end position="379"/>
    </location>
</feature>
<feature type="transmembrane region" description="Helical" evidence="1">
    <location>
        <begin position="40"/>
        <end position="58"/>
    </location>
</feature>
<name>A0A1I5IBF3_9HYPH</name>
<feature type="transmembrane region" description="Helical" evidence="1">
    <location>
        <begin position="148"/>
        <end position="165"/>
    </location>
</feature>
<dbReference type="Proteomes" id="UP000199236">
    <property type="component" value="Unassembled WGS sequence"/>
</dbReference>
<keyword evidence="1" id="KW-0472">Membrane</keyword>
<keyword evidence="1" id="KW-0812">Transmembrane</keyword>
<keyword evidence="4" id="KW-0808">Transferase</keyword>
<dbReference type="AlphaFoldDB" id="A0A1I5IBF3"/>
<keyword evidence="4" id="KW-0378">Hydrolase</keyword>
<feature type="transmembrane region" description="Helical" evidence="1">
    <location>
        <begin position="229"/>
        <end position="249"/>
    </location>
</feature>
<organism evidence="4 5">
    <name type="scientific">Cohaesibacter marisflavi</name>
    <dbReference type="NCBI Taxonomy" id="655353"/>
    <lineage>
        <taxon>Bacteria</taxon>
        <taxon>Pseudomonadati</taxon>
        <taxon>Pseudomonadota</taxon>
        <taxon>Alphaproteobacteria</taxon>
        <taxon>Hyphomicrobiales</taxon>
        <taxon>Cohaesibacteraceae</taxon>
    </lineage>
</organism>
<dbReference type="InterPro" id="IPR002656">
    <property type="entry name" value="Acyl_transf_3_dom"/>
</dbReference>
<evidence type="ECO:0000313" key="4">
    <source>
        <dbReference type="EMBL" id="SFO57639.1"/>
    </source>
</evidence>